<protein>
    <submittedName>
        <fullName evidence="2">Putative ovule protein</fullName>
    </submittedName>
</protein>
<feature type="transmembrane region" description="Helical" evidence="1">
    <location>
        <begin position="13"/>
        <end position="30"/>
    </location>
</feature>
<dbReference type="EMBL" id="GEDG01019071">
    <property type="protein sequence ID" value="JAP20252.1"/>
    <property type="molecule type" value="Transcribed_RNA"/>
</dbReference>
<accession>A0A0V0HIJ4</accession>
<evidence type="ECO:0000256" key="1">
    <source>
        <dbReference type="SAM" id="Phobius"/>
    </source>
</evidence>
<reference evidence="2" key="1">
    <citation type="submission" date="2015-12" db="EMBL/GenBank/DDBJ databases">
        <title>Gene expression during late stages of embryo sac development: a critical building block for successful pollen-pistil interactions.</title>
        <authorList>
            <person name="Liu Y."/>
            <person name="Joly V."/>
            <person name="Sabar M."/>
            <person name="Matton D.P."/>
        </authorList>
    </citation>
    <scope>NUCLEOTIDE SEQUENCE</scope>
</reference>
<keyword evidence="1" id="KW-0812">Transmembrane</keyword>
<proteinExistence type="predicted"/>
<dbReference type="AlphaFoldDB" id="A0A0V0HIJ4"/>
<sequence>KVNICAIELLYDIYINAFLCLLGCCSFSTFRNLRRPNFFLKLLLNWVFVYLKFMCNLAYH</sequence>
<keyword evidence="1" id="KW-1133">Transmembrane helix</keyword>
<name>A0A0V0HIJ4_SOLCH</name>
<evidence type="ECO:0000313" key="2">
    <source>
        <dbReference type="EMBL" id="JAP20252.1"/>
    </source>
</evidence>
<feature type="non-terminal residue" evidence="2">
    <location>
        <position position="1"/>
    </location>
</feature>
<organism evidence="2">
    <name type="scientific">Solanum chacoense</name>
    <name type="common">Chaco potato</name>
    <dbReference type="NCBI Taxonomy" id="4108"/>
    <lineage>
        <taxon>Eukaryota</taxon>
        <taxon>Viridiplantae</taxon>
        <taxon>Streptophyta</taxon>
        <taxon>Embryophyta</taxon>
        <taxon>Tracheophyta</taxon>
        <taxon>Spermatophyta</taxon>
        <taxon>Magnoliopsida</taxon>
        <taxon>eudicotyledons</taxon>
        <taxon>Gunneridae</taxon>
        <taxon>Pentapetalae</taxon>
        <taxon>asterids</taxon>
        <taxon>lamiids</taxon>
        <taxon>Solanales</taxon>
        <taxon>Solanaceae</taxon>
        <taxon>Solanoideae</taxon>
        <taxon>Solaneae</taxon>
        <taxon>Solanum</taxon>
    </lineage>
</organism>
<keyword evidence="1" id="KW-0472">Membrane</keyword>